<evidence type="ECO:0000313" key="1">
    <source>
        <dbReference type="EMBL" id="ACM29258.1"/>
    </source>
</evidence>
<accession>B9JNX7</accession>
<proteinExistence type="predicted"/>
<dbReference type="EMBL" id="CP000629">
    <property type="protein sequence ID" value="ACM29258.1"/>
    <property type="molecule type" value="Genomic_DNA"/>
</dbReference>
<organism evidence="1 2">
    <name type="scientific">Rhizobium rhizogenes (strain K84 / ATCC BAA-868)</name>
    <name type="common">Agrobacterium radiobacter</name>
    <dbReference type="NCBI Taxonomy" id="311403"/>
    <lineage>
        <taxon>Bacteria</taxon>
        <taxon>Pseudomonadati</taxon>
        <taxon>Pseudomonadota</taxon>
        <taxon>Alphaproteobacteria</taxon>
        <taxon>Hyphomicrobiales</taxon>
        <taxon>Rhizobiaceae</taxon>
        <taxon>Rhizobium/Agrobacterium group</taxon>
        <taxon>Rhizobium</taxon>
    </lineage>
</organism>
<protein>
    <recommendedName>
        <fullName evidence="3">CD-NTase-associated protein 12/Pycsar effector protein TIR domain-containing protein</fullName>
    </recommendedName>
</protein>
<dbReference type="RefSeq" id="WP_012649583.1">
    <property type="nucleotide sequence ID" value="NC_011983.1"/>
</dbReference>
<dbReference type="STRING" id="311403.Arad_7843"/>
<evidence type="ECO:0000313" key="2">
    <source>
        <dbReference type="Proteomes" id="UP000001600"/>
    </source>
</evidence>
<reference evidence="1 2" key="1">
    <citation type="journal article" date="2009" name="J. Bacteriol.">
        <title>Genome sequences of three Agrobacterium biovars help elucidate the evolution of multichromosome genomes in bacteria.</title>
        <authorList>
            <person name="Slater S.C."/>
            <person name="Goldman B.S."/>
            <person name="Goodner B."/>
            <person name="Setubal J.C."/>
            <person name="Farrand S.K."/>
            <person name="Nester E.W."/>
            <person name="Burr T.J."/>
            <person name="Banta L."/>
            <person name="Dickerman A.W."/>
            <person name="Paulsen I."/>
            <person name="Otten L."/>
            <person name="Suen G."/>
            <person name="Welch R."/>
            <person name="Almeida N.F."/>
            <person name="Arnold F."/>
            <person name="Burton O.T."/>
            <person name="Du Z."/>
            <person name="Ewing A."/>
            <person name="Godsy E."/>
            <person name="Heisel S."/>
            <person name="Houmiel K.L."/>
            <person name="Jhaveri J."/>
            <person name="Lu J."/>
            <person name="Miller N.M."/>
            <person name="Norton S."/>
            <person name="Chen Q."/>
            <person name="Phoolcharoen W."/>
            <person name="Ohlin V."/>
            <person name="Ondrusek D."/>
            <person name="Pride N."/>
            <person name="Stricklin S.L."/>
            <person name="Sun J."/>
            <person name="Wheeler C."/>
            <person name="Wilson L."/>
            <person name="Zhu H."/>
            <person name="Wood D.W."/>
        </authorList>
    </citation>
    <scope>NUCLEOTIDE SEQUENCE [LARGE SCALE GENOMIC DNA]</scope>
    <source>
        <strain evidence="2">K84 / ATCC BAA-868</strain>
    </source>
</reference>
<dbReference type="Proteomes" id="UP000001600">
    <property type="component" value="Chromosome 2"/>
</dbReference>
<dbReference type="HOGENOM" id="CLU_473164_0_0_5"/>
<name>B9JNX7_RHIR8</name>
<dbReference type="eggNOG" id="ENOG5032SBR">
    <property type="taxonomic scope" value="Bacteria"/>
</dbReference>
<gene>
    <name evidence="1" type="ordered locus">Arad_7843</name>
</gene>
<dbReference type="KEGG" id="ara:Arad_7843"/>
<evidence type="ECO:0008006" key="3">
    <source>
        <dbReference type="Google" id="ProtNLM"/>
    </source>
</evidence>
<sequence length="576" mass="64849">MTHHIFFSWQSDTPNAVGRSMIEACLERAIGLLQADAEVDLADRELAIDKDTLHVPGSPAIAETIYDKIDRAAVFLSDLTYVALRPNGGGIPNPNVLIEHGWALKSLSSRRVISVMNTALGDPEQHELPFDLRHVRRPILYACSPDAKQEDKKKAREVLTSHLVAALKAIFNDNVVRKRLRPPAPEVPHPRDVQLLERVHRQLPLTLRQFLHQHNFGSPFRLAHLDPIHEMNETWVGAAYEFHDPEVQRPFDDLRRLGGEFGGLVLERIYAMDRNPTMGWPKTDQDVAQGIQPGTRQAIEAMNAKATAFCAAIDDFDRIARDRIPVATGIHDTRDDAAESNKKEQDALNALQELALDMHRGGLPEIVTQPRLTLRLVPFEATQGRRLDPRRVGELQRQFPPSPNERIKVDSDGRQWWSCAVPRRRADGLNPETSWRMRLVRPGYLEYQVTIGQRIDDDPQIMVDGRHLEALIVRNLERMAAIANDLELAGPALVSISLDGVDDIELFAARPGGRRVRRPEIILPVVKLVEMNGELAAMIQEQLDILWQTAGWIDGSPSFASGIWAGYSDKQNYEIN</sequence>
<dbReference type="AlphaFoldDB" id="B9JNX7"/>